<keyword evidence="3" id="KW-0804">Transcription</keyword>
<dbReference type="PRINTS" id="PR00037">
    <property type="entry name" value="HTHLACR"/>
</dbReference>
<sequence length="263" mass="29160">MLLTDRHEEILAIVRNKRKATVRDLALHFSVTEQTIRKNLNELSRKRLIQRTHGGAIPYSGTTNMEHEVRRQISADEKNKIAQMVASLIPEKSSILLTIGTTTEAVATALEGHHDLLIITNNINVANILRVHPKFEVIIASGVVRSSDGGIVGESASDSLNQFKVDFAIISVSAIDEDGSLLDFDFREVQVLQKIIQNAHHVILAADSTKLTRTAPVRIGHISQIDTFVTDRIISDKFKKIIEDANIKTIEVCSEESMPESVI</sequence>
<dbReference type="SMART" id="SM01134">
    <property type="entry name" value="DeoRC"/>
    <property type="match status" value="1"/>
</dbReference>
<dbReference type="InterPro" id="IPR036390">
    <property type="entry name" value="WH_DNA-bd_sf"/>
</dbReference>
<dbReference type="SMART" id="SM00420">
    <property type="entry name" value="HTH_DEOR"/>
    <property type="match status" value="1"/>
</dbReference>
<dbReference type="AlphaFoldDB" id="A0A3B0RQV6"/>
<dbReference type="Pfam" id="PF00455">
    <property type="entry name" value="DeoRC"/>
    <property type="match status" value="1"/>
</dbReference>
<evidence type="ECO:0000313" key="5">
    <source>
        <dbReference type="EMBL" id="VAV95750.1"/>
    </source>
</evidence>
<dbReference type="GO" id="GO:0003700">
    <property type="term" value="F:DNA-binding transcription factor activity"/>
    <property type="evidence" value="ECO:0007669"/>
    <property type="project" value="InterPro"/>
</dbReference>
<dbReference type="PANTHER" id="PTHR30363:SF4">
    <property type="entry name" value="GLYCEROL-3-PHOSPHATE REGULON REPRESSOR"/>
    <property type="match status" value="1"/>
</dbReference>
<dbReference type="SUPFAM" id="SSF100950">
    <property type="entry name" value="NagB/RpiA/CoA transferase-like"/>
    <property type="match status" value="1"/>
</dbReference>
<reference evidence="5" key="1">
    <citation type="submission" date="2018-06" db="EMBL/GenBank/DDBJ databases">
        <authorList>
            <person name="Zhirakovskaya E."/>
        </authorList>
    </citation>
    <scope>NUCLEOTIDE SEQUENCE</scope>
</reference>
<dbReference type="InterPro" id="IPR037171">
    <property type="entry name" value="NagB/RpiA_transferase-like"/>
</dbReference>
<dbReference type="SUPFAM" id="SSF46785">
    <property type="entry name" value="Winged helix' DNA-binding domain"/>
    <property type="match status" value="1"/>
</dbReference>
<dbReference type="InterPro" id="IPR050313">
    <property type="entry name" value="Carb_Metab_HTH_regulators"/>
</dbReference>
<dbReference type="InterPro" id="IPR001034">
    <property type="entry name" value="DeoR_HTH"/>
</dbReference>
<keyword evidence="1" id="KW-0678">Repressor</keyword>
<protein>
    <submittedName>
        <fullName evidence="5">Glycerol-3-phosphate regulon repressor GlpR</fullName>
    </submittedName>
</protein>
<dbReference type="Pfam" id="PF08220">
    <property type="entry name" value="HTH_DeoR"/>
    <property type="match status" value="1"/>
</dbReference>
<evidence type="ECO:0000256" key="3">
    <source>
        <dbReference type="ARBA" id="ARBA00023163"/>
    </source>
</evidence>
<dbReference type="InterPro" id="IPR036388">
    <property type="entry name" value="WH-like_DNA-bd_sf"/>
</dbReference>
<dbReference type="Gene3D" id="1.10.10.10">
    <property type="entry name" value="Winged helix-like DNA-binding domain superfamily/Winged helix DNA-binding domain"/>
    <property type="match status" value="1"/>
</dbReference>
<organism evidence="5">
    <name type="scientific">hydrothermal vent metagenome</name>
    <dbReference type="NCBI Taxonomy" id="652676"/>
    <lineage>
        <taxon>unclassified sequences</taxon>
        <taxon>metagenomes</taxon>
        <taxon>ecological metagenomes</taxon>
    </lineage>
</organism>
<evidence type="ECO:0000256" key="2">
    <source>
        <dbReference type="ARBA" id="ARBA00023015"/>
    </source>
</evidence>
<dbReference type="EMBL" id="UOED01000103">
    <property type="protein sequence ID" value="VAV95750.1"/>
    <property type="molecule type" value="Genomic_DNA"/>
</dbReference>
<feature type="domain" description="HTH deoR-type" evidence="4">
    <location>
        <begin position="3"/>
        <end position="58"/>
    </location>
</feature>
<keyword evidence="2" id="KW-0805">Transcription regulation</keyword>
<accession>A0A3B0RQV6</accession>
<name>A0A3B0RQV6_9ZZZZ</name>
<dbReference type="Gene3D" id="3.30.750.70">
    <property type="entry name" value="4-hydroxybutyrate coenzyme like domains"/>
    <property type="match status" value="1"/>
</dbReference>
<evidence type="ECO:0000259" key="4">
    <source>
        <dbReference type="PROSITE" id="PS51000"/>
    </source>
</evidence>
<dbReference type="PROSITE" id="PS51000">
    <property type="entry name" value="HTH_DEOR_2"/>
    <property type="match status" value="1"/>
</dbReference>
<gene>
    <name evidence="5" type="ORF">MNBD_ALPHA02-180</name>
</gene>
<proteinExistence type="predicted"/>
<evidence type="ECO:0000256" key="1">
    <source>
        <dbReference type="ARBA" id="ARBA00022491"/>
    </source>
</evidence>
<dbReference type="InterPro" id="IPR014036">
    <property type="entry name" value="DeoR-like_C"/>
</dbReference>
<dbReference type="PANTHER" id="PTHR30363">
    <property type="entry name" value="HTH-TYPE TRANSCRIPTIONAL REGULATOR SRLR-RELATED"/>
    <property type="match status" value="1"/>
</dbReference>